<evidence type="ECO:0000313" key="2">
    <source>
        <dbReference type="EMBL" id="KAJ1130607.1"/>
    </source>
</evidence>
<dbReference type="Proteomes" id="UP001066276">
    <property type="component" value="Chromosome 7"/>
</dbReference>
<sequence length="77" mass="8477">MRTETHHHGKVRQSTDQTAVRVEEGSQGEEPSSDCTRGGLEGASGETDADLKQILISMQQSLTKIDGKIDDLTYRMD</sequence>
<evidence type="ECO:0000313" key="3">
    <source>
        <dbReference type="Proteomes" id="UP001066276"/>
    </source>
</evidence>
<proteinExistence type="predicted"/>
<protein>
    <submittedName>
        <fullName evidence="2">Uncharacterized protein</fullName>
    </submittedName>
</protein>
<evidence type="ECO:0000256" key="1">
    <source>
        <dbReference type="SAM" id="MobiDB-lite"/>
    </source>
</evidence>
<keyword evidence="3" id="KW-1185">Reference proteome</keyword>
<accession>A0AAV7PTM5</accession>
<name>A0AAV7PTM5_PLEWA</name>
<organism evidence="2 3">
    <name type="scientific">Pleurodeles waltl</name>
    <name type="common">Iberian ribbed newt</name>
    <dbReference type="NCBI Taxonomy" id="8319"/>
    <lineage>
        <taxon>Eukaryota</taxon>
        <taxon>Metazoa</taxon>
        <taxon>Chordata</taxon>
        <taxon>Craniata</taxon>
        <taxon>Vertebrata</taxon>
        <taxon>Euteleostomi</taxon>
        <taxon>Amphibia</taxon>
        <taxon>Batrachia</taxon>
        <taxon>Caudata</taxon>
        <taxon>Salamandroidea</taxon>
        <taxon>Salamandridae</taxon>
        <taxon>Pleurodelinae</taxon>
        <taxon>Pleurodeles</taxon>
    </lineage>
</organism>
<feature type="region of interest" description="Disordered" evidence="1">
    <location>
        <begin position="1"/>
        <end position="47"/>
    </location>
</feature>
<dbReference type="AlphaFoldDB" id="A0AAV7PTM5"/>
<reference evidence="2" key="1">
    <citation type="journal article" date="2022" name="bioRxiv">
        <title>Sequencing and chromosome-scale assembly of the giantPleurodeles waltlgenome.</title>
        <authorList>
            <person name="Brown T."/>
            <person name="Elewa A."/>
            <person name="Iarovenko S."/>
            <person name="Subramanian E."/>
            <person name="Araus A.J."/>
            <person name="Petzold A."/>
            <person name="Susuki M."/>
            <person name="Suzuki K.-i.T."/>
            <person name="Hayashi T."/>
            <person name="Toyoda A."/>
            <person name="Oliveira C."/>
            <person name="Osipova E."/>
            <person name="Leigh N.D."/>
            <person name="Simon A."/>
            <person name="Yun M.H."/>
        </authorList>
    </citation>
    <scope>NUCLEOTIDE SEQUENCE</scope>
    <source>
        <strain evidence="2">20211129_DDA</strain>
        <tissue evidence="2">Liver</tissue>
    </source>
</reference>
<gene>
    <name evidence="2" type="ORF">NDU88_008958</name>
</gene>
<comment type="caution">
    <text evidence="2">The sequence shown here is derived from an EMBL/GenBank/DDBJ whole genome shotgun (WGS) entry which is preliminary data.</text>
</comment>
<dbReference type="EMBL" id="JANPWB010000011">
    <property type="protein sequence ID" value="KAJ1130607.1"/>
    <property type="molecule type" value="Genomic_DNA"/>
</dbReference>